<dbReference type="GO" id="GO:0004252">
    <property type="term" value="F:serine-type endopeptidase activity"/>
    <property type="evidence" value="ECO:0007669"/>
    <property type="project" value="InterPro"/>
</dbReference>
<dbReference type="PROSITE" id="PS50011">
    <property type="entry name" value="PROTEIN_KINASE_DOM"/>
    <property type="match status" value="1"/>
</dbReference>
<dbReference type="PROSITE" id="PS50240">
    <property type="entry name" value="TRYPSIN_DOM"/>
    <property type="match status" value="1"/>
</dbReference>
<dbReference type="InterPro" id="IPR051487">
    <property type="entry name" value="Ser/Thr_Proteases_Immune/Dev"/>
</dbReference>
<dbReference type="Pfam" id="PF00069">
    <property type="entry name" value="Pkinase"/>
    <property type="match status" value="1"/>
</dbReference>
<evidence type="ECO:0000259" key="5">
    <source>
        <dbReference type="PROSITE" id="PS50240"/>
    </source>
</evidence>
<accession>A0A914I0N3</accession>
<dbReference type="GO" id="GO:0004672">
    <property type="term" value="F:protein kinase activity"/>
    <property type="evidence" value="ECO:0007669"/>
    <property type="project" value="InterPro"/>
</dbReference>
<dbReference type="GO" id="GO:0006508">
    <property type="term" value="P:proteolysis"/>
    <property type="evidence" value="ECO:0007669"/>
    <property type="project" value="InterPro"/>
</dbReference>
<feature type="signal peptide" evidence="3">
    <location>
        <begin position="1"/>
        <end position="25"/>
    </location>
</feature>
<dbReference type="SMART" id="SM00220">
    <property type="entry name" value="S_TKc"/>
    <property type="match status" value="1"/>
</dbReference>
<reference evidence="7" key="1">
    <citation type="submission" date="2022-11" db="UniProtKB">
        <authorList>
            <consortium name="WormBaseParasite"/>
        </authorList>
    </citation>
    <scope>IDENTIFICATION</scope>
</reference>
<dbReference type="InterPro" id="IPR043504">
    <property type="entry name" value="Peptidase_S1_PA_chymotrypsin"/>
</dbReference>
<dbReference type="InterPro" id="IPR000719">
    <property type="entry name" value="Prot_kinase_dom"/>
</dbReference>
<dbReference type="InterPro" id="IPR009003">
    <property type="entry name" value="Peptidase_S1_PA"/>
</dbReference>
<sequence>MLAAQLCFAPFLLLVFNTFNNLSLCHEIADFSECGVYRGQPIVDDQSLPWMATVLQSEFDALQNKTKFNPICTATIIGPRHILTALHCLEDGQQNSEYRLSYGAAQSSKQQHTLKMDGAGAGHLYSAVIGLYATAVDSLAMTCRRVVVVALKALGVGPAGASTSADLGGSSKLSKQAIIFSPRVRPICLFSNGASNSEFSTPKKFVSQHIKKERRPFIVAGWGFKKPKCLNESQTPNDQLLYGTMRMISKEKCRLQYAKTQDMPEDDPINAIEKRLYEYHLADKICVVPEPSVTEPGDSGSPLLSKIGQYNWVQVGVLHGGNDKRCAPNDVYSTKGLYSAYTPIDCDWIADVTDGEVKCRGCRCPWNFEFVMALCIDPSFACHIYSSIFTVPIFNLDMYINVQNDNATFTLDNKNRKFSGSQNYSRIAACQLIIAIFMIILNLTATQFVDEQNNRHFLSQALFGLNSEENQILFLANYNQYPWVNDLSTIAIPAWLLLWASTKMREIISKKMGQLKNKFVSVQNKEMLALDPGTRLGIWTIQNVLSDGAYGAVYVAFSQENGYAALKTELKRRGQKLHLDFEKEVLNELGRLPEDQRASFCRRLDFNLARPNAVEFYYLVMTMAGESLDVYLRRAGGRFSETTAISIGHQMLEAIKALLGLKIIHNDLKPGNFCVSAYNPQKIILIDFGCAERFYINIYSMKRRRLDPGVIQNRALKTLLSGIPRQIVSHLGHIREGSLNLEDFQMYNESLFVVD</sequence>
<evidence type="ECO:0000256" key="3">
    <source>
        <dbReference type="SAM" id="SignalP"/>
    </source>
</evidence>
<dbReference type="AlphaFoldDB" id="A0A914I0N3"/>
<dbReference type="GO" id="GO:0005524">
    <property type="term" value="F:ATP binding"/>
    <property type="evidence" value="ECO:0007669"/>
    <property type="project" value="InterPro"/>
</dbReference>
<dbReference type="Pfam" id="PF00089">
    <property type="entry name" value="Trypsin"/>
    <property type="match status" value="1"/>
</dbReference>
<dbReference type="PROSITE" id="PS00108">
    <property type="entry name" value="PROTEIN_KINASE_ST"/>
    <property type="match status" value="1"/>
</dbReference>
<evidence type="ECO:0000313" key="7">
    <source>
        <dbReference type="WBParaSite" id="Gr19_v10_g5776.t1"/>
    </source>
</evidence>
<dbReference type="Gene3D" id="1.10.510.10">
    <property type="entry name" value="Transferase(Phosphotransferase) domain 1"/>
    <property type="match status" value="1"/>
</dbReference>
<evidence type="ECO:0000313" key="6">
    <source>
        <dbReference type="Proteomes" id="UP000887572"/>
    </source>
</evidence>
<dbReference type="InterPro" id="IPR011009">
    <property type="entry name" value="Kinase-like_dom_sf"/>
</dbReference>
<dbReference type="SMART" id="SM00020">
    <property type="entry name" value="Tryp_SPc"/>
    <property type="match status" value="1"/>
</dbReference>
<feature type="domain" description="Protein kinase" evidence="4">
    <location>
        <begin position="539"/>
        <end position="755"/>
    </location>
</feature>
<dbReference type="Proteomes" id="UP000887572">
    <property type="component" value="Unplaced"/>
</dbReference>
<name>A0A914I0N3_GLORO</name>
<evidence type="ECO:0000256" key="2">
    <source>
        <dbReference type="ARBA" id="ARBA00024195"/>
    </source>
</evidence>
<evidence type="ECO:0000256" key="1">
    <source>
        <dbReference type="ARBA" id="ARBA00023157"/>
    </source>
</evidence>
<organism evidence="6 7">
    <name type="scientific">Globodera rostochiensis</name>
    <name type="common">Golden nematode worm</name>
    <name type="synonym">Heterodera rostochiensis</name>
    <dbReference type="NCBI Taxonomy" id="31243"/>
    <lineage>
        <taxon>Eukaryota</taxon>
        <taxon>Metazoa</taxon>
        <taxon>Ecdysozoa</taxon>
        <taxon>Nematoda</taxon>
        <taxon>Chromadorea</taxon>
        <taxon>Rhabditida</taxon>
        <taxon>Tylenchina</taxon>
        <taxon>Tylenchomorpha</taxon>
        <taxon>Tylenchoidea</taxon>
        <taxon>Heteroderidae</taxon>
        <taxon>Heteroderinae</taxon>
        <taxon>Globodera</taxon>
    </lineage>
</organism>
<keyword evidence="6" id="KW-1185">Reference proteome</keyword>
<feature type="domain" description="Peptidase S1" evidence="5">
    <location>
        <begin position="36"/>
        <end position="354"/>
    </location>
</feature>
<proteinExistence type="inferred from homology"/>
<evidence type="ECO:0000259" key="4">
    <source>
        <dbReference type="PROSITE" id="PS50011"/>
    </source>
</evidence>
<dbReference type="PANTHER" id="PTHR24256">
    <property type="entry name" value="TRYPTASE-RELATED"/>
    <property type="match status" value="1"/>
</dbReference>
<feature type="chain" id="PRO_5037770837" evidence="3">
    <location>
        <begin position="26"/>
        <end position="755"/>
    </location>
</feature>
<dbReference type="Gene3D" id="2.40.10.10">
    <property type="entry name" value="Trypsin-like serine proteases"/>
    <property type="match status" value="2"/>
</dbReference>
<dbReference type="InterPro" id="IPR001254">
    <property type="entry name" value="Trypsin_dom"/>
</dbReference>
<comment type="similarity">
    <text evidence="2">Belongs to the peptidase S1 family. CLIP subfamily.</text>
</comment>
<dbReference type="SUPFAM" id="SSF50494">
    <property type="entry name" value="Trypsin-like serine proteases"/>
    <property type="match status" value="1"/>
</dbReference>
<protein>
    <submittedName>
        <fullName evidence="7">Protein kinase domain-containing protein</fullName>
    </submittedName>
</protein>
<dbReference type="WBParaSite" id="Gr19_v10_g5776.t1">
    <property type="protein sequence ID" value="Gr19_v10_g5776.t1"/>
    <property type="gene ID" value="Gr19_v10_g5776"/>
</dbReference>
<keyword evidence="1" id="KW-1015">Disulfide bond</keyword>
<keyword evidence="3" id="KW-0732">Signal</keyword>
<dbReference type="SUPFAM" id="SSF56112">
    <property type="entry name" value="Protein kinase-like (PK-like)"/>
    <property type="match status" value="1"/>
</dbReference>
<dbReference type="InterPro" id="IPR008271">
    <property type="entry name" value="Ser/Thr_kinase_AS"/>
</dbReference>